<dbReference type="PANTHER" id="PTHR36001">
    <property type="entry name" value="CTAGE FAMILY PROTEIN-RELATED"/>
    <property type="match status" value="1"/>
</dbReference>
<dbReference type="Proteomes" id="UP001180020">
    <property type="component" value="Unassembled WGS sequence"/>
</dbReference>
<protein>
    <submittedName>
        <fullName evidence="2">Uncharacterized protein</fullName>
    </submittedName>
</protein>
<keyword evidence="3" id="KW-1185">Reference proteome</keyword>
<feature type="region of interest" description="Disordered" evidence="1">
    <location>
        <begin position="24"/>
        <end position="45"/>
    </location>
</feature>
<name>A0AAV9DYR5_ACOCL</name>
<sequence length="83" mass="9150">MANSERRVSDLKRRSDDLRSELETANAELESAEASKKASDQGLKVSQTERDLVLASIQPQEARIALLQNEISAVQSAVAKIKR</sequence>
<dbReference type="PANTHER" id="PTHR36001:SF2">
    <property type="entry name" value="CTAGE FAMILY PROTEIN-RELATED"/>
    <property type="match status" value="1"/>
</dbReference>
<organism evidence="2 3">
    <name type="scientific">Acorus calamus</name>
    <name type="common">Sweet flag</name>
    <dbReference type="NCBI Taxonomy" id="4465"/>
    <lineage>
        <taxon>Eukaryota</taxon>
        <taxon>Viridiplantae</taxon>
        <taxon>Streptophyta</taxon>
        <taxon>Embryophyta</taxon>
        <taxon>Tracheophyta</taxon>
        <taxon>Spermatophyta</taxon>
        <taxon>Magnoliopsida</taxon>
        <taxon>Liliopsida</taxon>
        <taxon>Acoraceae</taxon>
        <taxon>Acorus</taxon>
    </lineage>
</organism>
<evidence type="ECO:0000256" key="1">
    <source>
        <dbReference type="SAM" id="MobiDB-lite"/>
    </source>
</evidence>
<accession>A0AAV9DYR5</accession>
<evidence type="ECO:0000313" key="3">
    <source>
        <dbReference type="Proteomes" id="UP001180020"/>
    </source>
</evidence>
<dbReference type="AlphaFoldDB" id="A0AAV9DYR5"/>
<proteinExistence type="predicted"/>
<dbReference type="EMBL" id="JAUJYO010000010">
    <property type="protein sequence ID" value="KAK1306152.1"/>
    <property type="molecule type" value="Genomic_DNA"/>
</dbReference>
<reference evidence="2" key="2">
    <citation type="submission" date="2023-06" db="EMBL/GenBank/DDBJ databases">
        <authorList>
            <person name="Ma L."/>
            <person name="Liu K.-W."/>
            <person name="Li Z."/>
            <person name="Hsiao Y.-Y."/>
            <person name="Qi Y."/>
            <person name="Fu T."/>
            <person name="Tang G."/>
            <person name="Zhang D."/>
            <person name="Sun W.-H."/>
            <person name="Liu D.-K."/>
            <person name="Li Y."/>
            <person name="Chen G.-Z."/>
            <person name="Liu X.-D."/>
            <person name="Liao X.-Y."/>
            <person name="Jiang Y.-T."/>
            <person name="Yu X."/>
            <person name="Hao Y."/>
            <person name="Huang J."/>
            <person name="Zhao X.-W."/>
            <person name="Ke S."/>
            <person name="Chen Y.-Y."/>
            <person name="Wu W.-L."/>
            <person name="Hsu J.-L."/>
            <person name="Lin Y.-F."/>
            <person name="Huang M.-D."/>
            <person name="Li C.-Y."/>
            <person name="Huang L."/>
            <person name="Wang Z.-W."/>
            <person name="Zhao X."/>
            <person name="Zhong W.-Y."/>
            <person name="Peng D.-H."/>
            <person name="Ahmad S."/>
            <person name="Lan S."/>
            <person name="Zhang J.-S."/>
            <person name="Tsai W.-C."/>
            <person name="Van De Peer Y."/>
            <person name="Liu Z.-J."/>
        </authorList>
    </citation>
    <scope>NUCLEOTIDE SEQUENCE</scope>
    <source>
        <strain evidence="2">CP</strain>
        <tissue evidence="2">Leaves</tissue>
    </source>
</reference>
<gene>
    <name evidence="2" type="ORF">QJS10_CPA10g01709</name>
</gene>
<reference evidence="2" key="1">
    <citation type="journal article" date="2023" name="Nat. Commun.">
        <title>Diploid and tetraploid genomes of Acorus and the evolution of monocots.</title>
        <authorList>
            <person name="Ma L."/>
            <person name="Liu K.W."/>
            <person name="Li Z."/>
            <person name="Hsiao Y.Y."/>
            <person name="Qi Y."/>
            <person name="Fu T."/>
            <person name="Tang G.D."/>
            <person name="Zhang D."/>
            <person name="Sun W.H."/>
            <person name="Liu D.K."/>
            <person name="Li Y."/>
            <person name="Chen G.Z."/>
            <person name="Liu X.D."/>
            <person name="Liao X.Y."/>
            <person name="Jiang Y.T."/>
            <person name="Yu X."/>
            <person name="Hao Y."/>
            <person name="Huang J."/>
            <person name="Zhao X.W."/>
            <person name="Ke S."/>
            <person name="Chen Y.Y."/>
            <person name="Wu W.L."/>
            <person name="Hsu J.L."/>
            <person name="Lin Y.F."/>
            <person name="Huang M.D."/>
            <person name="Li C.Y."/>
            <person name="Huang L."/>
            <person name="Wang Z.W."/>
            <person name="Zhao X."/>
            <person name="Zhong W.Y."/>
            <person name="Peng D.H."/>
            <person name="Ahmad S."/>
            <person name="Lan S."/>
            <person name="Zhang J.S."/>
            <person name="Tsai W.C."/>
            <person name="Van de Peer Y."/>
            <person name="Liu Z.J."/>
        </authorList>
    </citation>
    <scope>NUCLEOTIDE SEQUENCE</scope>
    <source>
        <strain evidence="2">CP</strain>
    </source>
</reference>
<comment type="caution">
    <text evidence="2">The sequence shown here is derived from an EMBL/GenBank/DDBJ whole genome shotgun (WGS) entry which is preliminary data.</text>
</comment>
<dbReference type="SUPFAM" id="SSF75704">
    <property type="entry name" value="Mitotic arrest deficient-like 1, Mad1"/>
    <property type="match status" value="1"/>
</dbReference>
<evidence type="ECO:0000313" key="2">
    <source>
        <dbReference type="EMBL" id="KAK1306152.1"/>
    </source>
</evidence>
<dbReference type="InterPro" id="IPR053327">
    <property type="entry name" value="KIP"/>
</dbReference>